<dbReference type="GO" id="GO:0003677">
    <property type="term" value="F:DNA binding"/>
    <property type="evidence" value="ECO:0007669"/>
    <property type="project" value="UniProtKB-KW"/>
</dbReference>
<organism evidence="9 10">
    <name type="scientific">Virgibacillus indicus</name>
    <dbReference type="NCBI Taxonomy" id="2024554"/>
    <lineage>
        <taxon>Bacteria</taxon>
        <taxon>Bacillati</taxon>
        <taxon>Bacillota</taxon>
        <taxon>Bacilli</taxon>
        <taxon>Bacillales</taxon>
        <taxon>Bacillaceae</taxon>
        <taxon>Virgibacillus</taxon>
    </lineage>
</organism>
<evidence type="ECO:0000256" key="1">
    <source>
        <dbReference type="ARBA" id="ARBA00001933"/>
    </source>
</evidence>
<dbReference type="OrthoDB" id="9808770at2"/>
<dbReference type="CDD" id="cd00609">
    <property type="entry name" value="AAT_like"/>
    <property type="match status" value="1"/>
</dbReference>
<dbReference type="GO" id="GO:0008483">
    <property type="term" value="F:transaminase activity"/>
    <property type="evidence" value="ECO:0007669"/>
    <property type="project" value="UniProtKB-KW"/>
</dbReference>
<evidence type="ECO:0000256" key="5">
    <source>
        <dbReference type="ARBA" id="ARBA00023015"/>
    </source>
</evidence>
<accession>A0A265N666</accession>
<dbReference type="Gene3D" id="1.10.10.10">
    <property type="entry name" value="Winged helix-like DNA-binding domain superfamily/Winged helix DNA-binding domain"/>
    <property type="match status" value="1"/>
</dbReference>
<dbReference type="Pfam" id="PF00155">
    <property type="entry name" value="Aminotran_1_2"/>
    <property type="match status" value="1"/>
</dbReference>
<feature type="domain" description="HTH gntR-type" evidence="8">
    <location>
        <begin position="10"/>
        <end position="78"/>
    </location>
</feature>
<dbReference type="SUPFAM" id="SSF53383">
    <property type="entry name" value="PLP-dependent transferases"/>
    <property type="match status" value="1"/>
</dbReference>
<evidence type="ECO:0000313" key="9">
    <source>
        <dbReference type="EMBL" id="OZU87508.1"/>
    </source>
</evidence>
<evidence type="ECO:0000256" key="6">
    <source>
        <dbReference type="ARBA" id="ARBA00023125"/>
    </source>
</evidence>
<keyword evidence="7" id="KW-0804">Transcription</keyword>
<sequence length="475" mass="54251">MMKIDRHDNIPIWKQLLDQMLDNITSGKWRAGYQLPPTRELAQQLEVARSTVQAVYEELFSRGYTVTSRRGGTRVSDWNQPIVSKEERSAHRLTPPPIPVLEEATNRLYEWSGGHKKNAAAIDFSPHEPYVDHLFLKKWRQSFLHASDNADLSSWTHGDSLGYKPLRNQIQNYLSVNRGIHVDIDQILLTSGTQQSIDLISQSLLLEGDTVAVEDPGFPPAWLTMMYRNMNVMPVPVDQEGIIAYNVPKQSKLIFVTPSHQAATGAIMSIKRRRQLFELAIRNQSWIIEDDYDSEFRYSGEPLPTLFSQEPECTLYLMSFSKLIAPGIRISAIIGPVEAIAQLARVRTLTARHLPIMEQLTLSHFIEHGHFMRHMRRIRNIYRRRHEAMIKAIASSKLGEVFSVKGVETGLHMLLEADGDFNEKEMTNKALKNGVRVYPLSTYCLNSRRKGWVLGYSKVDEETITQGISRLSETI</sequence>
<dbReference type="InterPro" id="IPR015424">
    <property type="entry name" value="PyrdxlP-dep_Trfase"/>
</dbReference>
<dbReference type="InterPro" id="IPR051446">
    <property type="entry name" value="HTH_trans_reg/aminotransferase"/>
</dbReference>
<keyword evidence="4" id="KW-0663">Pyridoxal phosphate</keyword>
<dbReference type="InterPro" id="IPR004839">
    <property type="entry name" value="Aminotransferase_I/II_large"/>
</dbReference>
<comment type="similarity">
    <text evidence="2">In the C-terminal section; belongs to the class-I pyridoxal-phosphate-dependent aminotransferase family.</text>
</comment>
<evidence type="ECO:0000256" key="7">
    <source>
        <dbReference type="ARBA" id="ARBA00023163"/>
    </source>
</evidence>
<dbReference type="Gene3D" id="3.40.640.10">
    <property type="entry name" value="Type I PLP-dependent aspartate aminotransferase-like (Major domain)"/>
    <property type="match status" value="1"/>
</dbReference>
<dbReference type="Proteomes" id="UP000216498">
    <property type="component" value="Unassembled WGS sequence"/>
</dbReference>
<evidence type="ECO:0000256" key="2">
    <source>
        <dbReference type="ARBA" id="ARBA00005384"/>
    </source>
</evidence>
<evidence type="ECO:0000256" key="3">
    <source>
        <dbReference type="ARBA" id="ARBA00022576"/>
    </source>
</evidence>
<dbReference type="InterPro" id="IPR015421">
    <property type="entry name" value="PyrdxlP-dep_Trfase_major"/>
</dbReference>
<dbReference type="PROSITE" id="PS50949">
    <property type="entry name" value="HTH_GNTR"/>
    <property type="match status" value="1"/>
</dbReference>
<name>A0A265N666_9BACI</name>
<dbReference type="InterPro" id="IPR036390">
    <property type="entry name" value="WH_DNA-bd_sf"/>
</dbReference>
<dbReference type="PANTHER" id="PTHR46577:SF1">
    <property type="entry name" value="HTH-TYPE TRANSCRIPTIONAL REGULATORY PROTEIN GABR"/>
    <property type="match status" value="1"/>
</dbReference>
<evidence type="ECO:0000259" key="8">
    <source>
        <dbReference type="PROSITE" id="PS50949"/>
    </source>
</evidence>
<evidence type="ECO:0000256" key="4">
    <source>
        <dbReference type="ARBA" id="ARBA00022898"/>
    </source>
</evidence>
<proteinExistence type="inferred from homology"/>
<dbReference type="CDD" id="cd07377">
    <property type="entry name" value="WHTH_GntR"/>
    <property type="match status" value="1"/>
</dbReference>
<dbReference type="SUPFAM" id="SSF46785">
    <property type="entry name" value="Winged helix' DNA-binding domain"/>
    <property type="match status" value="1"/>
</dbReference>
<dbReference type="Pfam" id="PF00392">
    <property type="entry name" value="GntR"/>
    <property type="match status" value="1"/>
</dbReference>
<gene>
    <name evidence="9" type="ORF">CIL03_17000</name>
</gene>
<dbReference type="GO" id="GO:0030170">
    <property type="term" value="F:pyridoxal phosphate binding"/>
    <property type="evidence" value="ECO:0007669"/>
    <property type="project" value="InterPro"/>
</dbReference>
<dbReference type="GO" id="GO:0003700">
    <property type="term" value="F:DNA-binding transcription factor activity"/>
    <property type="evidence" value="ECO:0007669"/>
    <property type="project" value="InterPro"/>
</dbReference>
<dbReference type="RefSeq" id="WP_094887081.1">
    <property type="nucleotide sequence ID" value="NZ_NPMS01000010.1"/>
</dbReference>
<dbReference type="InterPro" id="IPR000524">
    <property type="entry name" value="Tscrpt_reg_HTH_GntR"/>
</dbReference>
<keyword evidence="5" id="KW-0805">Transcription regulation</keyword>
<dbReference type="SMART" id="SM00345">
    <property type="entry name" value="HTH_GNTR"/>
    <property type="match status" value="1"/>
</dbReference>
<dbReference type="PANTHER" id="PTHR46577">
    <property type="entry name" value="HTH-TYPE TRANSCRIPTIONAL REGULATORY PROTEIN GABR"/>
    <property type="match status" value="1"/>
</dbReference>
<keyword evidence="3" id="KW-0808">Transferase</keyword>
<reference evidence="9 10" key="1">
    <citation type="submission" date="2017-08" db="EMBL/GenBank/DDBJ databases">
        <title>Virgibacillus indicus sp. nov. and Virgibacillus profoundi sp. nov, two moderately halophilic bacteria isolated from marine sediment by using the Microfluidic Streak Plate.</title>
        <authorList>
            <person name="Xu B."/>
            <person name="Hu B."/>
            <person name="Wang J."/>
            <person name="Zhu Y."/>
            <person name="Huang L."/>
            <person name="Du W."/>
            <person name="Huang Y."/>
        </authorList>
    </citation>
    <scope>NUCLEOTIDE SEQUENCE [LARGE SCALE GENOMIC DNA]</scope>
    <source>
        <strain evidence="9 10">IO3-P2-C2</strain>
    </source>
</reference>
<protein>
    <submittedName>
        <fullName evidence="9">Transcriptional regulator</fullName>
    </submittedName>
</protein>
<keyword evidence="3" id="KW-0032">Aminotransferase</keyword>
<comment type="cofactor">
    <cofactor evidence="1">
        <name>pyridoxal 5'-phosphate</name>
        <dbReference type="ChEBI" id="CHEBI:597326"/>
    </cofactor>
</comment>
<evidence type="ECO:0000313" key="10">
    <source>
        <dbReference type="Proteomes" id="UP000216498"/>
    </source>
</evidence>
<dbReference type="EMBL" id="NPMS01000010">
    <property type="protein sequence ID" value="OZU87508.1"/>
    <property type="molecule type" value="Genomic_DNA"/>
</dbReference>
<dbReference type="InterPro" id="IPR036388">
    <property type="entry name" value="WH-like_DNA-bd_sf"/>
</dbReference>
<comment type="caution">
    <text evidence="9">The sequence shown here is derived from an EMBL/GenBank/DDBJ whole genome shotgun (WGS) entry which is preliminary data.</text>
</comment>
<keyword evidence="6" id="KW-0238">DNA-binding</keyword>
<keyword evidence="10" id="KW-1185">Reference proteome</keyword>
<dbReference type="AlphaFoldDB" id="A0A265N666"/>